<gene>
    <name evidence="3" type="ORF">HAX54_042738</name>
</gene>
<evidence type="ECO:0000259" key="2">
    <source>
        <dbReference type="Pfam" id="PF20167"/>
    </source>
</evidence>
<feature type="domain" description="Putative plant transposon protein" evidence="2">
    <location>
        <begin position="63"/>
        <end position="229"/>
    </location>
</feature>
<organism evidence="3 4">
    <name type="scientific">Datura stramonium</name>
    <name type="common">Jimsonweed</name>
    <name type="synonym">Common thornapple</name>
    <dbReference type="NCBI Taxonomy" id="4076"/>
    <lineage>
        <taxon>Eukaryota</taxon>
        <taxon>Viridiplantae</taxon>
        <taxon>Streptophyta</taxon>
        <taxon>Embryophyta</taxon>
        <taxon>Tracheophyta</taxon>
        <taxon>Spermatophyta</taxon>
        <taxon>Magnoliopsida</taxon>
        <taxon>eudicotyledons</taxon>
        <taxon>Gunneridae</taxon>
        <taxon>Pentapetalae</taxon>
        <taxon>asterids</taxon>
        <taxon>lamiids</taxon>
        <taxon>Solanales</taxon>
        <taxon>Solanaceae</taxon>
        <taxon>Solanoideae</taxon>
        <taxon>Datureae</taxon>
        <taxon>Datura</taxon>
    </lineage>
</organism>
<dbReference type="EMBL" id="JACEIK010006319">
    <property type="protein sequence ID" value="MCE2055496.1"/>
    <property type="molecule type" value="Genomic_DNA"/>
</dbReference>
<reference evidence="3 4" key="1">
    <citation type="journal article" date="2021" name="BMC Genomics">
        <title>Datura genome reveals duplications of psychoactive alkaloid biosynthetic genes and high mutation rate following tissue culture.</title>
        <authorList>
            <person name="Rajewski A."/>
            <person name="Carter-House D."/>
            <person name="Stajich J."/>
            <person name="Litt A."/>
        </authorList>
    </citation>
    <scope>NUCLEOTIDE SEQUENCE [LARGE SCALE GENOMIC DNA]</scope>
    <source>
        <strain evidence="3">AR-01</strain>
    </source>
</reference>
<protein>
    <recommendedName>
        <fullName evidence="2">Putative plant transposon protein domain-containing protein</fullName>
    </recommendedName>
</protein>
<keyword evidence="1" id="KW-0472">Membrane</keyword>
<keyword evidence="1" id="KW-0812">Transmembrane</keyword>
<dbReference type="Pfam" id="PF20167">
    <property type="entry name" value="Transposase_32"/>
    <property type="match status" value="1"/>
</dbReference>
<sequence length="230" mass="26420">MEPQFQPTRGGLRRRIDKPDLANCLKDEPTYSKEEVKFSEKNIFKKALPPQEKDISGGVLQKKWMSEAPSLYFSNMVFEFYANYAATLDIMCKKGQKASEIPILTRVQIHGVPVDISANTINMMLYGQEFTPRARTIKFDYKMRERHSQRPWFSQVLTDGQPSWIASSKKRINKSSLIFAVLFWWVVVRLQLLPSGGDHSLGEDRAMLVAILMLGFPFNMGVIIEDKTHN</sequence>
<keyword evidence="4" id="KW-1185">Reference proteome</keyword>
<dbReference type="Proteomes" id="UP000823775">
    <property type="component" value="Unassembled WGS sequence"/>
</dbReference>
<name>A0ABS8W1D3_DATST</name>
<feature type="transmembrane region" description="Helical" evidence="1">
    <location>
        <begin position="177"/>
        <end position="194"/>
    </location>
</feature>
<feature type="transmembrane region" description="Helical" evidence="1">
    <location>
        <begin position="206"/>
        <end position="224"/>
    </location>
</feature>
<comment type="caution">
    <text evidence="3">The sequence shown here is derived from an EMBL/GenBank/DDBJ whole genome shotgun (WGS) entry which is preliminary data.</text>
</comment>
<accession>A0ABS8W1D3</accession>
<proteinExistence type="predicted"/>
<dbReference type="InterPro" id="IPR046796">
    <property type="entry name" value="Transposase_32_dom"/>
</dbReference>
<evidence type="ECO:0000313" key="3">
    <source>
        <dbReference type="EMBL" id="MCE2055496.1"/>
    </source>
</evidence>
<keyword evidence="1" id="KW-1133">Transmembrane helix</keyword>
<evidence type="ECO:0000256" key="1">
    <source>
        <dbReference type="SAM" id="Phobius"/>
    </source>
</evidence>
<evidence type="ECO:0000313" key="4">
    <source>
        <dbReference type="Proteomes" id="UP000823775"/>
    </source>
</evidence>